<evidence type="ECO:0000259" key="3">
    <source>
        <dbReference type="Pfam" id="PF03544"/>
    </source>
</evidence>
<reference evidence="5 6" key="1">
    <citation type="journal article" date="2015" name="Int. J. Syst. Evol. Microbiol.">
        <title>Carboxylicivirga linearis sp. nov., isolated from a sea cucumber culture pond.</title>
        <authorList>
            <person name="Wang F.Q."/>
            <person name="Zhou Y.X."/>
            <person name="Lin X.Z."/>
            <person name="Chen G.J."/>
            <person name="Du Z.J."/>
        </authorList>
    </citation>
    <scope>NUCLEOTIDE SEQUENCE [LARGE SCALE GENOMIC DNA]</scope>
    <source>
        <strain evidence="5 6">FB218</strain>
    </source>
</reference>
<dbReference type="InterPro" id="IPR052173">
    <property type="entry name" value="Beta-lactam_resp_regulator"/>
</dbReference>
<evidence type="ECO:0000313" key="5">
    <source>
        <dbReference type="EMBL" id="MBS2099319.1"/>
    </source>
</evidence>
<keyword evidence="6" id="KW-1185">Reference proteome</keyword>
<feature type="transmembrane region" description="Helical" evidence="2">
    <location>
        <begin position="37"/>
        <end position="58"/>
    </location>
</feature>
<dbReference type="Pfam" id="PF13715">
    <property type="entry name" value="CarbopepD_reg_2"/>
    <property type="match status" value="1"/>
</dbReference>
<feature type="transmembrane region" description="Helical" evidence="2">
    <location>
        <begin position="97"/>
        <end position="118"/>
    </location>
</feature>
<dbReference type="InterPro" id="IPR008756">
    <property type="entry name" value="Peptidase_M56"/>
</dbReference>
<feature type="transmembrane region" description="Helical" evidence="2">
    <location>
        <begin position="226"/>
        <end position="248"/>
    </location>
</feature>
<dbReference type="InterPro" id="IPR008969">
    <property type="entry name" value="CarboxyPept-like_regulatory"/>
</dbReference>
<dbReference type="Pfam" id="PF03544">
    <property type="entry name" value="TonB_C"/>
    <property type="match status" value="1"/>
</dbReference>
<dbReference type="Pfam" id="PF05569">
    <property type="entry name" value="Peptidase_M56"/>
    <property type="match status" value="1"/>
</dbReference>
<dbReference type="CDD" id="cd07341">
    <property type="entry name" value="M56_BlaR1_MecR1_like"/>
    <property type="match status" value="1"/>
</dbReference>
<feature type="region of interest" description="Disordered" evidence="1">
    <location>
        <begin position="413"/>
        <end position="448"/>
    </location>
</feature>
<keyword evidence="2" id="KW-1133">Transmembrane helix</keyword>
<sequence length="549" mass="62124">MDLLTYFTRSITILFSFTVMYLIAFRKDGHFTLYRGYLLLGLIATLFLPMIELSYTIFVQPIDTNNIFKEVAEPVVESSTAIVNEQSSFNWMMLLPIVYFLGVLVFASRILFGVYRIMQLRKMSRKVERNGVVYFISKNVSEPFTFGHSVFLDDESYLNDDNSEILAHEKVHLYQNHWVDVLLSEILIVIQWFNPFAWYYGRLVKQNLEFLADRGVLNQGYSIEKYIQSIICVTMGAEASVLANHFRFSQNKRRLKMMKNVRKSKWRQLKLLLTLPLIGGFLWAFSQPNYQLKKLEDEGLEVTSIKDGKKVTVKGQVGIEDTTDIMNPNTGEVKRMIVLGPVPGVSIVLKGKTIGCVSDMDGKFTIEASEDDILVFSFVGFKTEERKVEEGKEIVVALKPTSYAIDPGPFRERYKGKITPPPPPPPPAPKIEKKEIALPPPPPPPTESDEPVFFVVEDLPKYNGGIESYAAALYSSITMAKEKQELNGIVKVKFTVNAKGDVVNVNAIDKKGKEAEVAEKIVARLNSWIPGKQRGKPIACTMVVPVEFD</sequence>
<dbReference type="SUPFAM" id="SSF74653">
    <property type="entry name" value="TolA/TonB C-terminal domain"/>
    <property type="match status" value="1"/>
</dbReference>
<gene>
    <name evidence="5" type="ORF">KEM10_13580</name>
</gene>
<evidence type="ECO:0000256" key="1">
    <source>
        <dbReference type="SAM" id="MobiDB-lite"/>
    </source>
</evidence>
<protein>
    <submittedName>
        <fullName evidence="5">Carboxypeptidase-like regulatory domain-containing protein</fullName>
    </submittedName>
</protein>
<feature type="compositionally biased region" description="Pro residues" evidence="1">
    <location>
        <begin position="419"/>
        <end position="429"/>
    </location>
</feature>
<feature type="domain" description="TonB C-terminal" evidence="3">
    <location>
        <begin position="483"/>
        <end position="549"/>
    </location>
</feature>
<feature type="transmembrane region" description="Helical" evidence="2">
    <location>
        <begin position="178"/>
        <end position="200"/>
    </location>
</feature>
<dbReference type="Gene3D" id="3.30.1150.10">
    <property type="match status" value="1"/>
</dbReference>
<dbReference type="Proteomes" id="UP000708576">
    <property type="component" value="Unassembled WGS sequence"/>
</dbReference>
<keyword evidence="2" id="KW-0472">Membrane</keyword>
<dbReference type="RefSeq" id="WP_212216558.1">
    <property type="nucleotide sequence ID" value="NZ_JAGUCO010000009.1"/>
</dbReference>
<dbReference type="InterPro" id="IPR037682">
    <property type="entry name" value="TonB_C"/>
</dbReference>
<accession>A0ABS5JWW8</accession>
<keyword evidence="2" id="KW-0812">Transmembrane</keyword>
<dbReference type="SUPFAM" id="SSF49464">
    <property type="entry name" value="Carboxypeptidase regulatory domain-like"/>
    <property type="match status" value="1"/>
</dbReference>
<evidence type="ECO:0000256" key="2">
    <source>
        <dbReference type="SAM" id="Phobius"/>
    </source>
</evidence>
<feature type="transmembrane region" description="Helical" evidence="2">
    <location>
        <begin position="6"/>
        <end position="25"/>
    </location>
</feature>
<feature type="domain" description="Peptidase M56" evidence="4">
    <location>
        <begin position="118"/>
        <end position="257"/>
    </location>
</feature>
<dbReference type="PANTHER" id="PTHR34978">
    <property type="entry name" value="POSSIBLE SENSOR-TRANSDUCER PROTEIN BLAR"/>
    <property type="match status" value="1"/>
</dbReference>
<feature type="transmembrane region" description="Helical" evidence="2">
    <location>
        <begin position="269"/>
        <end position="286"/>
    </location>
</feature>
<organism evidence="5 6">
    <name type="scientific">Carboxylicivirga linearis</name>
    <dbReference type="NCBI Taxonomy" id="1628157"/>
    <lineage>
        <taxon>Bacteria</taxon>
        <taxon>Pseudomonadati</taxon>
        <taxon>Bacteroidota</taxon>
        <taxon>Bacteroidia</taxon>
        <taxon>Marinilabiliales</taxon>
        <taxon>Marinilabiliaceae</taxon>
        <taxon>Carboxylicivirga</taxon>
    </lineage>
</organism>
<comment type="caution">
    <text evidence="5">The sequence shown here is derived from an EMBL/GenBank/DDBJ whole genome shotgun (WGS) entry which is preliminary data.</text>
</comment>
<proteinExistence type="predicted"/>
<dbReference type="EMBL" id="JAGUCO010000009">
    <property type="protein sequence ID" value="MBS2099319.1"/>
    <property type="molecule type" value="Genomic_DNA"/>
</dbReference>
<evidence type="ECO:0000259" key="4">
    <source>
        <dbReference type="Pfam" id="PF05569"/>
    </source>
</evidence>
<name>A0ABS5JWW8_9BACT</name>
<evidence type="ECO:0000313" key="6">
    <source>
        <dbReference type="Proteomes" id="UP000708576"/>
    </source>
</evidence>
<dbReference type="PANTHER" id="PTHR34978:SF3">
    <property type="entry name" value="SLR0241 PROTEIN"/>
    <property type="match status" value="1"/>
</dbReference>